<evidence type="ECO:0000313" key="3">
    <source>
        <dbReference type="Proteomes" id="UP000523007"/>
    </source>
</evidence>
<dbReference type="GO" id="GO:0003677">
    <property type="term" value="F:DNA binding"/>
    <property type="evidence" value="ECO:0007669"/>
    <property type="project" value="InterPro"/>
</dbReference>
<accession>A0A7W7RLM7</accession>
<dbReference type="Proteomes" id="UP000523007">
    <property type="component" value="Unassembled WGS sequence"/>
</dbReference>
<sequence length="67" mass="7573">MNAPYEHLNYFVMSTGEAAHELGISSSTMRRWARAGRIACVTDHNGWRLFGQGNVYALRDAMQGENR</sequence>
<evidence type="ECO:0000313" key="2">
    <source>
        <dbReference type="EMBL" id="MBB4934265.1"/>
    </source>
</evidence>
<organism evidence="2 3">
    <name type="scientific">Lipingzhangella halophila</name>
    <dbReference type="NCBI Taxonomy" id="1783352"/>
    <lineage>
        <taxon>Bacteria</taxon>
        <taxon>Bacillati</taxon>
        <taxon>Actinomycetota</taxon>
        <taxon>Actinomycetes</taxon>
        <taxon>Streptosporangiales</taxon>
        <taxon>Nocardiopsidaceae</taxon>
        <taxon>Lipingzhangella</taxon>
    </lineage>
</organism>
<dbReference type="InterPro" id="IPR000551">
    <property type="entry name" value="MerR-type_HTH_dom"/>
</dbReference>
<gene>
    <name evidence="2" type="ORF">F4561_005085</name>
</gene>
<proteinExistence type="predicted"/>
<dbReference type="EMBL" id="JACHJT010000001">
    <property type="protein sequence ID" value="MBB4934265.1"/>
    <property type="molecule type" value="Genomic_DNA"/>
</dbReference>
<dbReference type="InterPro" id="IPR009061">
    <property type="entry name" value="DNA-bd_dom_put_sf"/>
</dbReference>
<protein>
    <submittedName>
        <fullName evidence="2">Excisionase family DNA binding protein</fullName>
    </submittedName>
</protein>
<comment type="caution">
    <text evidence="2">The sequence shown here is derived from an EMBL/GenBank/DDBJ whole genome shotgun (WGS) entry which is preliminary data.</text>
</comment>
<dbReference type="Gene3D" id="1.10.1660.10">
    <property type="match status" value="1"/>
</dbReference>
<dbReference type="RefSeq" id="WP_184582209.1">
    <property type="nucleotide sequence ID" value="NZ_JACHJT010000001.1"/>
</dbReference>
<dbReference type="AlphaFoldDB" id="A0A7W7RLM7"/>
<keyword evidence="3" id="KW-1185">Reference proteome</keyword>
<feature type="domain" description="HTH merR-type" evidence="1">
    <location>
        <begin position="14"/>
        <end position="50"/>
    </location>
</feature>
<name>A0A7W7RLM7_9ACTN</name>
<dbReference type="SUPFAM" id="SSF46955">
    <property type="entry name" value="Putative DNA-binding domain"/>
    <property type="match status" value="1"/>
</dbReference>
<dbReference type="Pfam" id="PF00376">
    <property type="entry name" value="MerR"/>
    <property type="match status" value="1"/>
</dbReference>
<evidence type="ECO:0000259" key="1">
    <source>
        <dbReference type="Pfam" id="PF00376"/>
    </source>
</evidence>
<reference evidence="2 3" key="1">
    <citation type="submission" date="2020-08" db="EMBL/GenBank/DDBJ databases">
        <title>Sequencing the genomes of 1000 actinobacteria strains.</title>
        <authorList>
            <person name="Klenk H.-P."/>
        </authorList>
    </citation>
    <scope>NUCLEOTIDE SEQUENCE [LARGE SCALE GENOMIC DNA]</scope>
    <source>
        <strain evidence="2 3">DSM 102030</strain>
    </source>
</reference>
<dbReference type="GO" id="GO:0006355">
    <property type="term" value="P:regulation of DNA-templated transcription"/>
    <property type="evidence" value="ECO:0007669"/>
    <property type="project" value="InterPro"/>
</dbReference>